<feature type="compositionally biased region" description="Polar residues" evidence="1">
    <location>
        <begin position="224"/>
        <end position="239"/>
    </location>
</feature>
<gene>
    <name evidence="2" type="ORF">S06H3_12539</name>
</gene>
<reference evidence="2" key="1">
    <citation type="journal article" date="2014" name="Front. Microbiol.">
        <title>High frequency of phylogenetically diverse reductive dehalogenase-homologous genes in deep subseafloor sedimentary metagenomes.</title>
        <authorList>
            <person name="Kawai M."/>
            <person name="Futagami T."/>
            <person name="Toyoda A."/>
            <person name="Takaki Y."/>
            <person name="Nishi S."/>
            <person name="Hori S."/>
            <person name="Arai W."/>
            <person name="Tsubouchi T."/>
            <person name="Morono Y."/>
            <person name="Uchiyama I."/>
            <person name="Ito T."/>
            <person name="Fujiyama A."/>
            <person name="Inagaki F."/>
            <person name="Takami H."/>
        </authorList>
    </citation>
    <scope>NUCLEOTIDE SEQUENCE</scope>
    <source>
        <strain evidence="2">Expedition CK06-06</strain>
    </source>
</reference>
<feature type="compositionally biased region" description="Low complexity" evidence="1">
    <location>
        <begin position="212"/>
        <end position="223"/>
    </location>
</feature>
<feature type="non-terminal residue" evidence="2">
    <location>
        <position position="1"/>
    </location>
</feature>
<sequence>IRDTTENTATISGTITGGQDEVTSTLIFVSNQKFIVPVVDGSFSHEVPLYAGENDLIILATDENTFSSWAGYLRDSIESTASKASLTFTLTWGQDNSDVDLHVLEPTINGTDGRHIYYSNKGSEGSGNPYLDIDNTWGYGPEHYYATEDMTLPNYQGSGDYLYGTYKYRVHYYADHDDDYESTQPITWHVTLRYLAFKDELAGTEYWEEDSWSGSSSAASSSDTGNFENPGASWSSTYTVVYPEPDPDDYGVLPPPQNELPD</sequence>
<evidence type="ECO:0000313" key="2">
    <source>
        <dbReference type="EMBL" id="GAI08505.1"/>
    </source>
</evidence>
<name>X1M1I3_9ZZZZ</name>
<dbReference type="AlphaFoldDB" id="X1M1I3"/>
<comment type="caution">
    <text evidence="2">The sequence shown here is derived from an EMBL/GenBank/DDBJ whole genome shotgun (WGS) entry which is preliminary data.</text>
</comment>
<organism evidence="2">
    <name type="scientific">marine sediment metagenome</name>
    <dbReference type="NCBI Taxonomy" id="412755"/>
    <lineage>
        <taxon>unclassified sequences</taxon>
        <taxon>metagenomes</taxon>
        <taxon>ecological metagenomes</taxon>
    </lineage>
</organism>
<dbReference type="InterPro" id="IPR013783">
    <property type="entry name" value="Ig-like_fold"/>
</dbReference>
<feature type="region of interest" description="Disordered" evidence="1">
    <location>
        <begin position="211"/>
        <end position="262"/>
    </location>
</feature>
<feature type="compositionally biased region" description="Pro residues" evidence="1">
    <location>
        <begin position="253"/>
        <end position="262"/>
    </location>
</feature>
<dbReference type="Gene3D" id="2.60.40.10">
    <property type="entry name" value="Immunoglobulins"/>
    <property type="match status" value="1"/>
</dbReference>
<accession>X1M1I3</accession>
<dbReference type="EMBL" id="BARV01006134">
    <property type="protein sequence ID" value="GAI08505.1"/>
    <property type="molecule type" value="Genomic_DNA"/>
</dbReference>
<protein>
    <submittedName>
        <fullName evidence="2">Uncharacterized protein</fullName>
    </submittedName>
</protein>
<proteinExistence type="predicted"/>
<evidence type="ECO:0000256" key="1">
    <source>
        <dbReference type="SAM" id="MobiDB-lite"/>
    </source>
</evidence>